<dbReference type="Gene3D" id="1.25.10.10">
    <property type="entry name" value="Leucine-rich Repeat Variant"/>
    <property type="match status" value="1"/>
</dbReference>
<dbReference type="InterPro" id="IPR011989">
    <property type="entry name" value="ARM-like"/>
</dbReference>
<evidence type="ECO:0000313" key="1">
    <source>
        <dbReference type="EMBL" id="OSM00411.1"/>
    </source>
</evidence>
<accession>A0A1Y2K258</accession>
<dbReference type="AlphaFoldDB" id="A0A1Y2K258"/>
<dbReference type="STRING" id="1434232.MAIT1_00925"/>
<evidence type="ECO:0008006" key="3">
    <source>
        <dbReference type="Google" id="ProtNLM"/>
    </source>
</evidence>
<proteinExistence type="predicted"/>
<name>A0A1Y2K258_9PROT</name>
<dbReference type="SMART" id="SM00567">
    <property type="entry name" value="EZ_HEAT"/>
    <property type="match status" value="2"/>
</dbReference>
<protein>
    <recommendedName>
        <fullName evidence="3">HEAT repeat domain-containing protein</fullName>
    </recommendedName>
</protein>
<dbReference type="Proteomes" id="UP000194003">
    <property type="component" value="Unassembled WGS sequence"/>
</dbReference>
<dbReference type="SUPFAM" id="SSF48371">
    <property type="entry name" value="ARM repeat"/>
    <property type="match status" value="1"/>
</dbReference>
<dbReference type="InterPro" id="IPR004155">
    <property type="entry name" value="PBS_lyase_HEAT"/>
</dbReference>
<comment type="caution">
    <text evidence="1">The sequence shown here is derived from an EMBL/GenBank/DDBJ whole genome shotgun (WGS) entry which is preliminary data.</text>
</comment>
<sequence>MGSAASLSQLSASLTQSPDFRVRTQAALALGSSGNKQAVNILCTGLNDSNTTVRTAVAASLGRLNQGGQECLNQRAQSETNAGVKRAIQQALAKMGSGQGGSSLSSVRYLFFVNGVRNRSSVDAGKVTQHIFAYLKQGLTKSDTLVVSAGAVNQYAALLQQSPATRAYYLSPAFSNEFLNGVLKAKLDVSIMKYPQQNIVGSLTKKTSMNSGSATEQNILRLLGAASNAMASAITQSAPRLP</sequence>
<organism evidence="1 2">
    <name type="scientific">Magnetofaba australis IT-1</name>
    <dbReference type="NCBI Taxonomy" id="1434232"/>
    <lineage>
        <taxon>Bacteria</taxon>
        <taxon>Pseudomonadati</taxon>
        <taxon>Pseudomonadota</taxon>
        <taxon>Magnetococcia</taxon>
        <taxon>Magnetococcales</taxon>
        <taxon>Magnetococcaceae</taxon>
        <taxon>Magnetofaba</taxon>
    </lineage>
</organism>
<reference evidence="1 2" key="1">
    <citation type="journal article" date="2016" name="BMC Genomics">
        <title>Combined genomic and structural analyses of a cultured magnetotactic bacterium reveals its niche adaptation to a dynamic environment.</title>
        <authorList>
            <person name="Araujo A.C."/>
            <person name="Morillo V."/>
            <person name="Cypriano J."/>
            <person name="Teixeira L.C."/>
            <person name="Leao P."/>
            <person name="Lyra S."/>
            <person name="Almeida L.G."/>
            <person name="Bazylinski D.A."/>
            <person name="Vasconcellos A.T."/>
            <person name="Abreu F."/>
            <person name="Lins U."/>
        </authorList>
    </citation>
    <scope>NUCLEOTIDE SEQUENCE [LARGE SCALE GENOMIC DNA]</scope>
    <source>
        <strain evidence="1 2">IT-1</strain>
    </source>
</reference>
<keyword evidence="2" id="KW-1185">Reference proteome</keyword>
<dbReference type="Pfam" id="PF13646">
    <property type="entry name" value="HEAT_2"/>
    <property type="match status" value="1"/>
</dbReference>
<dbReference type="EMBL" id="LVJN01000021">
    <property type="protein sequence ID" value="OSM00411.1"/>
    <property type="molecule type" value="Genomic_DNA"/>
</dbReference>
<evidence type="ECO:0000313" key="2">
    <source>
        <dbReference type="Proteomes" id="UP000194003"/>
    </source>
</evidence>
<dbReference type="InterPro" id="IPR016024">
    <property type="entry name" value="ARM-type_fold"/>
</dbReference>
<gene>
    <name evidence="1" type="ORF">MAIT1_00925</name>
</gene>